<dbReference type="Gene3D" id="3.30.160.60">
    <property type="entry name" value="Classic Zinc Finger"/>
    <property type="match status" value="1"/>
</dbReference>
<dbReference type="OrthoDB" id="10032537at2759"/>
<dbReference type="InterPro" id="IPR050589">
    <property type="entry name" value="Ikaros_C2H2-ZF"/>
</dbReference>
<name>A0A7R9BQ26_9CRUS</name>
<feature type="region of interest" description="Disordered" evidence="9">
    <location>
        <begin position="1037"/>
        <end position="1061"/>
    </location>
</feature>
<proteinExistence type="predicted"/>
<dbReference type="GO" id="GO:0003700">
    <property type="term" value="F:DNA-binding transcription factor activity"/>
    <property type="evidence" value="ECO:0007669"/>
    <property type="project" value="TreeGrafter"/>
</dbReference>
<feature type="compositionally biased region" description="Basic and acidic residues" evidence="9">
    <location>
        <begin position="1037"/>
        <end position="1048"/>
    </location>
</feature>
<feature type="region of interest" description="Disordered" evidence="9">
    <location>
        <begin position="659"/>
        <end position="688"/>
    </location>
</feature>
<dbReference type="EMBL" id="CAJPEX010001266">
    <property type="protein sequence ID" value="CAG0918706.1"/>
    <property type="molecule type" value="Genomic_DNA"/>
</dbReference>
<evidence type="ECO:0000256" key="7">
    <source>
        <dbReference type="PROSITE-ProRule" id="PRU00042"/>
    </source>
</evidence>
<feature type="compositionally biased region" description="Polar residues" evidence="9">
    <location>
        <begin position="200"/>
        <end position="210"/>
    </location>
</feature>
<keyword evidence="3" id="KW-0677">Repeat</keyword>
<keyword evidence="12" id="KW-1185">Reference proteome</keyword>
<dbReference type="SMART" id="SM00355">
    <property type="entry name" value="ZnF_C2H2"/>
    <property type="match status" value="4"/>
</dbReference>
<dbReference type="InterPro" id="IPR057618">
    <property type="entry name" value="Znf_POGZ/Z280C-D-like"/>
</dbReference>
<dbReference type="PANTHER" id="PTHR24404:SF114">
    <property type="entry name" value="KLUMPFUSS, ISOFORM B-RELATED"/>
    <property type="match status" value="1"/>
</dbReference>
<feature type="region of interest" description="Disordered" evidence="9">
    <location>
        <begin position="1240"/>
        <end position="1269"/>
    </location>
</feature>
<keyword evidence="8" id="KW-0175">Coiled coil</keyword>
<evidence type="ECO:0000256" key="4">
    <source>
        <dbReference type="ARBA" id="ARBA00022771"/>
    </source>
</evidence>
<dbReference type="PROSITE" id="PS50157">
    <property type="entry name" value="ZINC_FINGER_C2H2_2"/>
    <property type="match status" value="1"/>
</dbReference>
<dbReference type="InterPro" id="IPR013087">
    <property type="entry name" value="Znf_C2H2_type"/>
</dbReference>
<evidence type="ECO:0000256" key="2">
    <source>
        <dbReference type="ARBA" id="ARBA00022723"/>
    </source>
</evidence>
<feature type="region of interest" description="Disordered" evidence="9">
    <location>
        <begin position="1"/>
        <end position="27"/>
    </location>
</feature>
<feature type="compositionally biased region" description="Polar residues" evidence="9">
    <location>
        <begin position="96"/>
        <end position="116"/>
    </location>
</feature>
<evidence type="ECO:0000259" key="10">
    <source>
        <dbReference type="PROSITE" id="PS50157"/>
    </source>
</evidence>
<keyword evidence="5" id="KW-0862">Zinc</keyword>
<organism evidence="11">
    <name type="scientific">Notodromas monacha</name>
    <dbReference type="NCBI Taxonomy" id="399045"/>
    <lineage>
        <taxon>Eukaryota</taxon>
        <taxon>Metazoa</taxon>
        <taxon>Ecdysozoa</taxon>
        <taxon>Arthropoda</taxon>
        <taxon>Crustacea</taxon>
        <taxon>Oligostraca</taxon>
        <taxon>Ostracoda</taxon>
        <taxon>Podocopa</taxon>
        <taxon>Podocopida</taxon>
        <taxon>Cypridocopina</taxon>
        <taxon>Cypridoidea</taxon>
        <taxon>Cyprididae</taxon>
        <taxon>Notodromas</taxon>
    </lineage>
</organism>
<feature type="coiled-coil region" evidence="8">
    <location>
        <begin position="61"/>
        <end position="88"/>
    </location>
</feature>
<dbReference type="GO" id="GO:0000978">
    <property type="term" value="F:RNA polymerase II cis-regulatory region sequence-specific DNA binding"/>
    <property type="evidence" value="ECO:0007669"/>
    <property type="project" value="TreeGrafter"/>
</dbReference>
<evidence type="ECO:0000256" key="1">
    <source>
        <dbReference type="ARBA" id="ARBA00004123"/>
    </source>
</evidence>
<dbReference type="Proteomes" id="UP000678499">
    <property type="component" value="Unassembled WGS sequence"/>
</dbReference>
<dbReference type="GO" id="GO:0006357">
    <property type="term" value="P:regulation of transcription by RNA polymerase II"/>
    <property type="evidence" value="ECO:0007669"/>
    <property type="project" value="TreeGrafter"/>
</dbReference>
<evidence type="ECO:0000256" key="9">
    <source>
        <dbReference type="SAM" id="MobiDB-lite"/>
    </source>
</evidence>
<gene>
    <name evidence="11" type="ORF">NMOB1V02_LOCUS6253</name>
</gene>
<dbReference type="PANTHER" id="PTHR24404">
    <property type="entry name" value="ZINC FINGER PROTEIN"/>
    <property type="match status" value="1"/>
</dbReference>
<evidence type="ECO:0000256" key="5">
    <source>
        <dbReference type="ARBA" id="ARBA00022833"/>
    </source>
</evidence>
<accession>A0A7R9BQ26</accession>
<dbReference type="GO" id="GO:0005634">
    <property type="term" value="C:nucleus"/>
    <property type="evidence" value="ECO:0007669"/>
    <property type="project" value="UniProtKB-SubCell"/>
</dbReference>
<evidence type="ECO:0000313" key="12">
    <source>
        <dbReference type="Proteomes" id="UP000678499"/>
    </source>
</evidence>
<dbReference type="PROSITE" id="PS00028">
    <property type="entry name" value="ZINC_FINGER_C2H2_1"/>
    <property type="match status" value="3"/>
</dbReference>
<sequence length="1370" mass="150434">MVGRNVRSRGRESHPPTQQGSSRAPVEIINCYDEDDDVIIEENGEKEGEQLVMECEEEELTPEQQRAYEKAEKEYENCETELRTYREANVPIVEMNNSQNGSAGSKSTPGRKSAQTSSSVEVSRRSSARISSTNPGSVTSNSVGKSRASSSNNGKSRGSTDDSSKMVTLLVDSRTGGVIGRIPDEAANKMSLPTGTLIQRASRSSVQPSTPVLDRRSMSSATVTARTSVSPAKPSRASAQVGPPPITTRTVELKGSPGYGKPSNGPLSQFPALFTFPKPLNGVSDSVALLRRSKLDSKVKAALILTATKFTEFLIHSGLLRNKQTCQTHKTPKGQEVSLKLAMYNDAGRFPTSGGYVWISDCCPDKFVSVFRGSVFEGKSHSPVTTLKLIYHWACQTNPTNVVSWVKTDASYINGFYRVIKTLCALSVYSVMPKFGGPGENRFGFYLCYPYQSLVVFSGKVVELAAVHLHTSSPGQKLSSVEILCVFDRSSRLVRLLGMDRARTAPSNRYAAYRQCIAAVVHCKSTIIVDNSLDITAVAGALPTARFAPATSAKDTEQVVCYLTKHVPKIFANTLGTLDMNAVQPFLDELAWREKWGHSAEDAYDNLCKQLAFETKASEERESLLSRLMKLASTGNQKTFYALVPQTAEEPPVAAAPAARTRTVQQKTVTPVSAAKQGGTKRPAMSENRSAIDEHALAAKRLKPTEMVRLGEYYYGQMASTKTVPAGSNNVFKCPVCQKVFNFNVAFTRHLFMHLESARSFSIDLGDLTLCKYCFRNFGTPYAMQTHVEEVHMRRNNSLVCGICNEPFKTRMDLIGHMHGNHVQSELPYGCELCGFRSSFHRLQRSPREGGEEEIMMPKPDEKKRRKGPLIFQPSIYPSKMLKLDLKTLSSEYLCQECHQPLTSAAHLKTSWSCSHCRYSTCCDAMAQTHLARFHGTKPDFDMSKPVCLKKTMFCVCGFGTYSGNKLATHLALCGKKSAYPSRHRASLATVSAQSATFPELITLEDDDEDHGGAMEYANDSDDDMRDMDDGFGDGIDCRVKNGGENDGGKSGGRKRRRRRRHGVEDINSVWLKAIWSFQNIPFPDSDALHAEDYEYVDTETPEALQAVGLHKLGALKKVLKKDALQPTLVKKQALNGSLIEKKILTPTLKVESVAAPVTAVVKNCSAPVPMEIVPADEIKKEVSNPVVKKSDPVVIELEDVDEDPVLAIEKGSEMIPVDLPAMNDDDDEPVTEVIEVIEEEDSVKSDSSSEPEIIEETSRPSQPETVQGPEFLNSEQSVVSFAEPTTVRESGNVLADAETPIQDPTLAAVINELTTGNTPEGINVDDVVAGFSLDTKRARESDELFVAWFEAKVGFGNHSRIFSKFAVLI</sequence>
<dbReference type="GO" id="GO:0008270">
    <property type="term" value="F:zinc ion binding"/>
    <property type="evidence" value="ECO:0007669"/>
    <property type="project" value="UniProtKB-KW"/>
</dbReference>
<reference evidence="11" key="1">
    <citation type="submission" date="2020-11" db="EMBL/GenBank/DDBJ databases">
        <authorList>
            <person name="Tran Van P."/>
        </authorList>
    </citation>
    <scope>NUCLEOTIDE SEQUENCE</scope>
</reference>
<evidence type="ECO:0000256" key="6">
    <source>
        <dbReference type="ARBA" id="ARBA00023242"/>
    </source>
</evidence>
<keyword evidence="6" id="KW-0539">Nucleus</keyword>
<dbReference type="EMBL" id="OA883303">
    <property type="protein sequence ID" value="CAD7278554.1"/>
    <property type="molecule type" value="Genomic_DNA"/>
</dbReference>
<dbReference type="Pfam" id="PF25429">
    <property type="entry name" value="zf-POGZ"/>
    <property type="match status" value="1"/>
</dbReference>
<feature type="domain" description="C2H2-type" evidence="10">
    <location>
        <begin position="732"/>
        <end position="759"/>
    </location>
</feature>
<evidence type="ECO:0000313" key="11">
    <source>
        <dbReference type="EMBL" id="CAD7278554.1"/>
    </source>
</evidence>
<protein>
    <recommendedName>
        <fullName evidence="10">C2H2-type domain-containing protein</fullName>
    </recommendedName>
</protein>
<evidence type="ECO:0000256" key="3">
    <source>
        <dbReference type="ARBA" id="ARBA00022737"/>
    </source>
</evidence>
<feature type="region of interest" description="Disordered" evidence="9">
    <location>
        <begin position="200"/>
        <end position="247"/>
    </location>
</feature>
<feature type="compositionally biased region" description="Basic residues" evidence="9">
    <location>
        <begin position="1052"/>
        <end position="1061"/>
    </location>
</feature>
<comment type="subcellular location">
    <subcellularLocation>
        <location evidence="1">Nucleus</location>
    </subcellularLocation>
</comment>
<feature type="compositionally biased region" description="Low complexity" evidence="9">
    <location>
        <begin position="218"/>
        <end position="230"/>
    </location>
</feature>
<feature type="compositionally biased region" description="Polar residues" evidence="9">
    <location>
        <begin position="133"/>
        <end position="157"/>
    </location>
</feature>
<evidence type="ECO:0000256" key="8">
    <source>
        <dbReference type="SAM" id="Coils"/>
    </source>
</evidence>
<keyword evidence="2" id="KW-0479">Metal-binding</keyword>
<keyword evidence="4 7" id="KW-0863">Zinc-finger</keyword>
<feature type="region of interest" description="Disordered" evidence="9">
    <location>
        <begin position="96"/>
        <end position="166"/>
    </location>
</feature>